<dbReference type="EMBL" id="BAAAQX010000017">
    <property type="protein sequence ID" value="GAA2210695.1"/>
    <property type="molecule type" value="Genomic_DNA"/>
</dbReference>
<dbReference type="InterPro" id="IPR036390">
    <property type="entry name" value="WH_DNA-bd_sf"/>
</dbReference>
<dbReference type="PANTHER" id="PTHR33164:SF104">
    <property type="entry name" value="TRANSCRIPTIONAL REGULATORY PROTEIN"/>
    <property type="match status" value="1"/>
</dbReference>
<protein>
    <submittedName>
        <fullName evidence="2">MarR family transcriptional regulator</fullName>
    </submittedName>
</protein>
<reference evidence="2 3" key="1">
    <citation type="journal article" date="2019" name="Int. J. Syst. Evol. Microbiol.">
        <title>The Global Catalogue of Microorganisms (GCM) 10K type strain sequencing project: providing services to taxonomists for standard genome sequencing and annotation.</title>
        <authorList>
            <consortium name="The Broad Institute Genomics Platform"/>
            <consortium name="The Broad Institute Genome Sequencing Center for Infectious Disease"/>
            <person name="Wu L."/>
            <person name="Ma J."/>
        </authorList>
    </citation>
    <scope>NUCLEOTIDE SEQUENCE [LARGE SCALE GENOMIC DNA]</scope>
    <source>
        <strain evidence="2 3">JCM 16114</strain>
    </source>
</reference>
<dbReference type="InterPro" id="IPR039422">
    <property type="entry name" value="MarR/SlyA-like"/>
</dbReference>
<accession>A0ABN3CML0</accession>
<dbReference type="InterPro" id="IPR036388">
    <property type="entry name" value="WH-like_DNA-bd_sf"/>
</dbReference>
<evidence type="ECO:0000313" key="3">
    <source>
        <dbReference type="Proteomes" id="UP001499843"/>
    </source>
</evidence>
<comment type="caution">
    <text evidence="2">The sequence shown here is derived from an EMBL/GenBank/DDBJ whole genome shotgun (WGS) entry which is preliminary data.</text>
</comment>
<dbReference type="SMART" id="SM00347">
    <property type="entry name" value="HTH_MARR"/>
    <property type="match status" value="1"/>
</dbReference>
<dbReference type="SUPFAM" id="SSF46785">
    <property type="entry name" value="Winged helix' DNA-binding domain"/>
    <property type="match status" value="1"/>
</dbReference>
<dbReference type="PANTHER" id="PTHR33164">
    <property type="entry name" value="TRANSCRIPTIONAL REGULATOR, MARR FAMILY"/>
    <property type="match status" value="1"/>
</dbReference>
<dbReference type="Pfam" id="PF12802">
    <property type="entry name" value="MarR_2"/>
    <property type="match status" value="1"/>
</dbReference>
<dbReference type="Gene3D" id="1.10.10.10">
    <property type="entry name" value="Winged helix-like DNA-binding domain superfamily/Winged helix DNA-binding domain"/>
    <property type="match status" value="1"/>
</dbReference>
<name>A0ABN3CML0_9ACTN</name>
<evidence type="ECO:0000313" key="2">
    <source>
        <dbReference type="EMBL" id="GAA2210695.1"/>
    </source>
</evidence>
<gene>
    <name evidence="2" type="ORF">GCM10009850_061540</name>
</gene>
<dbReference type="Proteomes" id="UP001499843">
    <property type="component" value="Unassembled WGS sequence"/>
</dbReference>
<proteinExistence type="predicted"/>
<dbReference type="InterPro" id="IPR000835">
    <property type="entry name" value="HTH_MarR-typ"/>
</dbReference>
<keyword evidence="3" id="KW-1185">Reference proteome</keyword>
<feature type="domain" description="HTH marR-type" evidence="1">
    <location>
        <begin position="31"/>
        <end position="169"/>
    </location>
</feature>
<dbReference type="PRINTS" id="PR00598">
    <property type="entry name" value="HTHMARR"/>
</dbReference>
<dbReference type="PROSITE" id="PS50995">
    <property type="entry name" value="HTH_MARR_2"/>
    <property type="match status" value="1"/>
</dbReference>
<sequence>MGILDHVKPDEIDAMVPRWQEAGLSSSLIATLELGKRISRLNMLFEQAIKGDLAELGLTYAEFDVLAALLRAPSYRMRPSELAKSLFLTSGGISNVLQRLSAAGHVEREADEGDARSRWVRLTAEGRRLAVAALETTAGAYQDVAAGVPDESIRQAADALREVLTHLSRRRPR</sequence>
<organism evidence="2 3">
    <name type="scientific">Nonomuraea monospora</name>
    <dbReference type="NCBI Taxonomy" id="568818"/>
    <lineage>
        <taxon>Bacteria</taxon>
        <taxon>Bacillati</taxon>
        <taxon>Actinomycetota</taxon>
        <taxon>Actinomycetes</taxon>
        <taxon>Streptosporangiales</taxon>
        <taxon>Streptosporangiaceae</taxon>
        <taxon>Nonomuraea</taxon>
    </lineage>
</organism>
<evidence type="ECO:0000259" key="1">
    <source>
        <dbReference type="PROSITE" id="PS50995"/>
    </source>
</evidence>